<dbReference type="SUPFAM" id="SSF55979">
    <property type="entry name" value="DNA clamp"/>
    <property type="match status" value="3"/>
</dbReference>
<dbReference type="Proteomes" id="UP000029629">
    <property type="component" value="Unassembled WGS sequence"/>
</dbReference>
<dbReference type="Pfam" id="PF02767">
    <property type="entry name" value="DNA_pol3_beta_2"/>
    <property type="match status" value="1"/>
</dbReference>
<dbReference type="InterPro" id="IPR022635">
    <property type="entry name" value="DNA_polIII_beta_C"/>
</dbReference>
<dbReference type="GO" id="GO:0005737">
    <property type="term" value="C:cytoplasm"/>
    <property type="evidence" value="ECO:0007669"/>
    <property type="project" value="UniProtKB-SubCell"/>
</dbReference>
<comment type="function">
    <text evidence="10">Confers DNA tethering and processivity to DNA polymerases and other proteins. Acts as a clamp, forming a ring around DNA (a reaction catalyzed by the clamp-loading complex) which diffuses in an ATP-independent manner freely and bidirectionally along dsDNA. Initially characterized for its ability to contact the catalytic subunit of DNA polymerase III (Pol III), a complex, multichain enzyme responsible for most of the replicative synthesis in bacteria; Pol III exhibits 3'-5' exonuclease proofreading activity. The beta chain is required for initiation of replication as well as for processivity of DNA replication.</text>
</comment>
<dbReference type="InterPro" id="IPR001001">
    <property type="entry name" value="DNA_polIII_beta"/>
</dbReference>
<dbReference type="EMBL" id="JRNI01000030">
    <property type="protein sequence ID" value="KGF30114.1"/>
    <property type="molecule type" value="Genomic_DNA"/>
</dbReference>
<dbReference type="GO" id="GO:0003677">
    <property type="term" value="F:DNA binding"/>
    <property type="evidence" value="ECO:0007669"/>
    <property type="project" value="UniProtKB-UniRule"/>
</dbReference>
<dbReference type="GO" id="GO:0006271">
    <property type="term" value="P:DNA strand elongation involved in DNA replication"/>
    <property type="evidence" value="ECO:0007669"/>
    <property type="project" value="TreeGrafter"/>
</dbReference>
<dbReference type="InterPro" id="IPR022634">
    <property type="entry name" value="DNA_polIII_beta_N"/>
</dbReference>
<dbReference type="SMART" id="SM00480">
    <property type="entry name" value="POL3Bc"/>
    <property type="match status" value="1"/>
</dbReference>
<dbReference type="GeneID" id="93428881"/>
<keyword evidence="4 10" id="KW-0963">Cytoplasm</keyword>
<evidence type="ECO:0000256" key="9">
    <source>
        <dbReference type="ARBA" id="ARBA00023125"/>
    </source>
</evidence>
<keyword evidence="6 10" id="KW-0548">Nucleotidyltransferase</keyword>
<evidence type="ECO:0000259" key="12">
    <source>
        <dbReference type="Pfam" id="PF02767"/>
    </source>
</evidence>
<keyword evidence="5 10" id="KW-0808">Transferase</keyword>
<evidence type="ECO:0000256" key="3">
    <source>
        <dbReference type="ARBA" id="ARBA00021035"/>
    </source>
</evidence>
<dbReference type="InterPro" id="IPR022637">
    <property type="entry name" value="DNA_polIII_beta_cen"/>
</dbReference>
<comment type="caution">
    <text evidence="14">The sequence shown here is derived from an EMBL/GenBank/DDBJ whole genome shotgun (WGS) entry which is preliminary data.</text>
</comment>
<evidence type="ECO:0000259" key="11">
    <source>
        <dbReference type="Pfam" id="PF00712"/>
    </source>
</evidence>
<keyword evidence="15" id="KW-1185">Reference proteome</keyword>
<evidence type="ECO:0000313" key="15">
    <source>
        <dbReference type="Proteomes" id="UP000029629"/>
    </source>
</evidence>
<evidence type="ECO:0000256" key="6">
    <source>
        <dbReference type="ARBA" id="ARBA00022695"/>
    </source>
</evidence>
<comment type="similarity">
    <text evidence="2 10">Belongs to the beta sliding clamp family.</text>
</comment>
<dbReference type="AlphaFoldDB" id="A0A096BA88"/>
<evidence type="ECO:0000256" key="2">
    <source>
        <dbReference type="ARBA" id="ARBA00010752"/>
    </source>
</evidence>
<evidence type="ECO:0000256" key="4">
    <source>
        <dbReference type="ARBA" id="ARBA00022490"/>
    </source>
</evidence>
<dbReference type="GO" id="GO:0008408">
    <property type="term" value="F:3'-5' exonuclease activity"/>
    <property type="evidence" value="ECO:0007669"/>
    <property type="project" value="InterPro"/>
</dbReference>
<keyword evidence="9" id="KW-0238">DNA-binding</keyword>
<dbReference type="Gene3D" id="3.10.150.10">
    <property type="entry name" value="DNA Polymerase III, subunit A, domain 2"/>
    <property type="match status" value="1"/>
</dbReference>
<evidence type="ECO:0000259" key="13">
    <source>
        <dbReference type="Pfam" id="PF02768"/>
    </source>
</evidence>
<organism evidence="14 15">
    <name type="scientific">Oligella urethralis DNF00040</name>
    <dbReference type="NCBI Taxonomy" id="1401065"/>
    <lineage>
        <taxon>Bacteria</taxon>
        <taxon>Pseudomonadati</taxon>
        <taxon>Pseudomonadota</taxon>
        <taxon>Betaproteobacteria</taxon>
        <taxon>Burkholderiales</taxon>
        <taxon>Alcaligenaceae</taxon>
        <taxon>Oligella</taxon>
    </lineage>
</organism>
<dbReference type="Pfam" id="PF02768">
    <property type="entry name" value="DNA_pol3_beta_3"/>
    <property type="match status" value="1"/>
</dbReference>
<dbReference type="CDD" id="cd00140">
    <property type="entry name" value="beta_clamp"/>
    <property type="match status" value="1"/>
</dbReference>
<keyword evidence="8 10" id="KW-0239">DNA-directed DNA polymerase</keyword>
<accession>A0A096BA88</accession>
<dbReference type="OrthoDB" id="8421503at2"/>
<protein>
    <recommendedName>
        <fullName evidence="3 10">Beta sliding clamp</fullName>
    </recommendedName>
</protein>
<dbReference type="PANTHER" id="PTHR30478:SF0">
    <property type="entry name" value="BETA SLIDING CLAMP"/>
    <property type="match status" value="1"/>
</dbReference>
<dbReference type="eggNOG" id="COG0592">
    <property type="taxonomic scope" value="Bacteria"/>
</dbReference>
<dbReference type="GO" id="GO:0003887">
    <property type="term" value="F:DNA-directed DNA polymerase activity"/>
    <property type="evidence" value="ECO:0007669"/>
    <property type="project" value="UniProtKB-UniRule"/>
</dbReference>
<dbReference type="PIRSF" id="PIRSF000804">
    <property type="entry name" value="DNA_pol_III_b"/>
    <property type="match status" value="1"/>
</dbReference>
<reference evidence="14 15" key="1">
    <citation type="submission" date="2014-07" db="EMBL/GenBank/DDBJ databases">
        <authorList>
            <person name="McCorrison J."/>
            <person name="Sanka R."/>
            <person name="Torralba M."/>
            <person name="Gillis M."/>
            <person name="Haft D.H."/>
            <person name="Methe B."/>
            <person name="Sutton G."/>
            <person name="Nelson K.E."/>
        </authorList>
    </citation>
    <scope>NUCLEOTIDE SEQUENCE [LARGE SCALE GENOMIC DNA]</scope>
    <source>
        <strain evidence="14 15">DNF00040</strain>
    </source>
</reference>
<feature type="domain" description="DNA polymerase III beta sliding clamp N-terminal" evidence="11">
    <location>
        <begin position="8"/>
        <end position="120"/>
    </location>
</feature>
<comment type="subunit">
    <text evidence="10">Forms a ring-shaped head-to-tail homodimer around DNA.</text>
</comment>
<evidence type="ECO:0000256" key="7">
    <source>
        <dbReference type="ARBA" id="ARBA00022705"/>
    </source>
</evidence>
<dbReference type="Gene3D" id="3.70.10.10">
    <property type="match status" value="1"/>
</dbReference>
<gene>
    <name evidence="14" type="ORF">HMPREF2130_07950</name>
</gene>
<evidence type="ECO:0000256" key="1">
    <source>
        <dbReference type="ARBA" id="ARBA00004496"/>
    </source>
</evidence>
<sequence>MQLLKASSEVLIKPLNTVIGIVERRSTMPILANILIKKTGNRVEFTTTDLEVEITTTADIGVGEESALVTVSARKFLEVLRTLPSGGMVDITLEDAKLQIVCGRSRFSLHTMPGEDFPQVDQPESWQQPDSAEAIPDTFVLPQKTLKRLFNMVSFAMAKQDIRYYLNGILLVVEPDSVRAVATDGHRLAHLAEAIETPLTEERQLILPAKTVIELQRLLDESDEPVSISLNKGAKHSQIRFAFGDVVLVSKLIEGRFPDYKRVIPTDYERHLTINREELQSNLQRSRILVANDRLHGIKLSFNDNQLKIFATNQEQEEAINSLAIDYSYEPLEIGFNVNYLLDALSVIKDEDIIVSLKPISGSSVIINLKSDDNFKYVVMPLRI</sequence>
<dbReference type="Pfam" id="PF00712">
    <property type="entry name" value="DNA_pol3_beta"/>
    <property type="match status" value="1"/>
</dbReference>
<dbReference type="NCBIfam" id="TIGR00663">
    <property type="entry name" value="dnan"/>
    <property type="match status" value="1"/>
</dbReference>
<feature type="domain" description="DNA polymerase III beta sliding clamp C-terminal" evidence="13">
    <location>
        <begin position="261"/>
        <end position="383"/>
    </location>
</feature>
<evidence type="ECO:0000256" key="8">
    <source>
        <dbReference type="ARBA" id="ARBA00022932"/>
    </source>
</evidence>
<evidence type="ECO:0000256" key="5">
    <source>
        <dbReference type="ARBA" id="ARBA00022679"/>
    </source>
</evidence>
<evidence type="ECO:0000256" key="10">
    <source>
        <dbReference type="PIRNR" id="PIRNR000804"/>
    </source>
</evidence>
<proteinExistence type="inferred from homology"/>
<evidence type="ECO:0000313" key="14">
    <source>
        <dbReference type="EMBL" id="KGF30114.1"/>
    </source>
</evidence>
<dbReference type="InterPro" id="IPR046938">
    <property type="entry name" value="DNA_clamp_sf"/>
</dbReference>
<name>A0A096BA88_9BURK</name>
<dbReference type="RefSeq" id="WP_018027074.1">
    <property type="nucleotide sequence ID" value="NZ_JRNI01000030.1"/>
</dbReference>
<dbReference type="GO" id="GO:0009360">
    <property type="term" value="C:DNA polymerase III complex"/>
    <property type="evidence" value="ECO:0007669"/>
    <property type="project" value="InterPro"/>
</dbReference>
<feature type="domain" description="DNA polymerase III beta sliding clamp central" evidence="12">
    <location>
        <begin position="141"/>
        <end position="259"/>
    </location>
</feature>
<comment type="subcellular location">
    <subcellularLocation>
        <location evidence="1 10">Cytoplasm</location>
    </subcellularLocation>
</comment>
<keyword evidence="7 10" id="KW-0235">DNA replication</keyword>
<dbReference type="PANTHER" id="PTHR30478">
    <property type="entry name" value="DNA POLYMERASE III SUBUNIT BETA"/>
    <property type="match status" value="1"/>
</dbReference>